<feature type="domain" description="GST N-terminal" evidence="1">
    <location>
        <begin position="1"/>
        <end position="78"/>
    </location>
</feature>
<evidence type="ECO:0000313" key="2">
    <source>
        <dbReference type="EMBL" id="MBB6179062.1"/>
    </source>
</evidence>
<dbReference type="CDD" id="cd03049">
    <property type="entry name" value="GST_N_3"/>
    <property type="match status" value="1"/>
</dbReference>
<dbReference type="PANTHER" id="PTHR43968">
    <property type="match status" value="1"/>
</dbReference>
<keyword evidence="3" id="KW-1185">Reference proteome</keyword>
<dbReference type="SUPFAM" id="SSF52833">
    <property type="entry name" value="Thioredoxin-like"/>
    <property type="match status" value="1"/>
</dbReference>
<dbReference type="CDD" id="cd03205">
    <property type="entry name" value="GST_C_6"/>
    <property type="match status" value="1"/>
</dbReference>
<dbReference type="InterPro" id="IPR004045">
    <property type="entry name" value="Glutathione_S-Trfase_N"/>
</dbReference>
<dbReference type="Proteomes" id="UP000535501">
    <property type="component" value="Unassembled WGS sequence"/>
</dbReference>
<dbReference type="Pfam" id="PF13409">
    <property type="entry name" value="GST_N_2"/>
    <property type="match status" value="1"/>
</dbReference>
<sequence>MKLLYSPASPYAAKVRMAARHLGIELDAVKVETAAAPPELLDSNPLGKIPTLLRKDEPPIYDSVAIMHYLDRLSGGKLYPRKDPKRANADVLESLCDGMMDSLLAIMNERRSRPEELVHQPWIDKQWGKVSRGLDFLDVQLPKTDRKLNGGHFALAALLSYLDLRFAEKNWREGRPELAAWPAAFQQRFQDFDALKTSA</sequence>
<dbReference type="PANTHER" id="PTHR43968:SF6">
    <property type="entry name" value="GLUTATHIONE S-TRANSFERASE OMEGA"/>
    <property type="match status" value="1"/>
</dbReference>
<name>A0A7W9YVI9_9HYPH</name>
<proteinExistence type="predicted"/>
<dbReference type="Pfam" id="PF13410">
    <property type="entry name" value="GST_C_2"/>
    <property type="match status" value="1"/>
</dbReference>
<dbReference type="Gene3D" id="1.20.1050.10">
    <property type="match status" value="1"/>
</dbReference>
<dbReference type="PROSITE" id="PS50404">
    <property type="entry name" value="GST_NTER"/>
    <property type="match status" value="1"/>
</dbReference>
<dbReference type="Gene3D" id="3.40.30.10">
    <property type="entry name" value="Glutaredoxin"/>
    <property type="match status" value="1"/>
</dbReference>
<dbReference type="InterPro" id="IPR036249">
    <property type="entry name" value="Thioredoxin-like_sf"/>
</dbReference>
<organism evidence="2 3">
    <name type="scientific">Pseudorhizobium flavum</name>
    <dbReference type="NCBI Taxonomy" id="1335061"/>
    <lineage>
        <taxon>Bacteria</taxon>
        <taxon>Pseudomonadati</taxon>
        <taxon>Pseudomonadota</taxon>
        <taxon>Alphaproteobacteria</taxon>
        <taxon>Hyphomicrobiales</taxon>
        <taxon>Rhizobiaceae</taxon>
        <taxon>Rhizobium/Agrobacterium group</taxon>
        <taxon>Pseudorhizobium</taxon>
    </lineage>
</organism>
<dbReference type="SFLD" id="SFLDS00019">
    <property type="entry name" value="Glutathione_Transferase_(cytos"/>
    <property type="match status" value="1"/>
</dbReference>
<reference evidence="2 3" key="1">
    <citation type="submission" date="2020-08" db="EMBL/GenBank/DDBJ databases">
        <title>Genomic Encyclopedia of Type Strains, Phase IV (KMG-IV): sequencing the most valuable type-strain genomes for metagenomic binning, comparative biology and taxonomic classification.</title>
        <authorList>
            <person name="Goeker M."/>
        </authorList>
    </citation>
    <scope>NUCLEOTIDE SEQUENCE [LARGE SCALE GENOMIC DNA]</scope>
    <source>
        <strain evidence="2 3">DSM 102134</strain>
    </source>
</reference>
<dbReference type="EMBL" id="JACHEJ010000002">
    <property type="protein sequence ID" value="MBB6179062.1"/>
    <property type="molecule type" value="Genomic_DNA"/>
</dbReference>
<dbReference type="InterPro" id="IPR040079">
    <property type="entry name" value="Glutathione_S-Trfase"/>
</dbReference>
<keyword evidence="2" id="KW-0808">Transferase</keyword>
<accession>A0A7W9YVI9</accession>
<protein>
    <submittedName>
        <fullName evidence="2">Glutathione S-transferase</fullName>
        <ecNumber evidence="2">2.5.1.18</ecNumber>
    </submittedName>
</protein>
<dbReference type="AlphaFoldDB" id="A0A7W9YVI9"/>
<dbReference type="RefSeq" id="WP_077547083.1">
    <property type="nucleotide sequence ID" value="NZ_JACHEJ010000002.1"/>
</dbReference>
<dbReference type="EC" id="2.5.1.18" evidence="2"/>
<comment type="caution">
    <text evidence="2">The sequence shown here is derived from an EMBL/GenBank/DDBJ whole genome shotgun (WGS) entry which is preliminary data.</text>
</comment>
<gene>
    <name evidence="2" type="ORF">HNQ75_001016</name>
</gene>
<evidence type="ECO:0000313" key="3">
    <source>
        <dbReference type="Proteomes" id="UP000535501"/>
    </source>
</evidence>
<dbReference type="GO" id="GO:0005737">
    <property type="term" value="C:cytoplasm"/>
    <property type="evidence" value="ECO:0007669"/>
    <property type="project" value="TreeGrafter"/>
</dbReference>
<dbReference type="InterPro" id="IPR050983">
    <property type="entry name" value="GST_Omega/HSP26"/>
</dbReference>
<dbReference type="SUPFAM" id="SSF47616">
    <property type="entry name" value="GST C-terminal domain-like"/>
    <property type="match status" value="1"/>
</dbReference>
<evidence type="ECO:0000259" key="1">
    <source>
        <dbReference type="PROSITE" id="PS50404"/>
    </source>
</evidence>
<dbReference type="InterPro" id="IPR036282">
    <property type="entry name" value="Glutathione-S-Trfase_C_sf"/>
</dbReference>
<dbReference type="GO" id="GO:0004364">
    <property type="term" value="F:glutathione transferase activity"/>
    <property type="evidence" value="ECO:0007669"/>
    <property type="project" value="UniProtKB-EC"/>
</dbReference>